<protein>
    <submittedName>
        <fullName evidence="1">Uncharacterized protein</fullName>
    </submittedName>
</protein>
<evidence type="ECO:0000313" key="2">
    <source>
        <dbReference type="Proteomes" id="UP000026915"/>
    </source>
</evidence>
<proteinExistence type="predicted"/>
<evidence type="ECO:0000313" key="1">
    <source>
        <dbReference type="EMBL" id="EOY30250.1"/>
    </source>
</evidence>
<reference evidence="1 2" key="1">
    <citation type="journal article" date="2013" name="Genome Biol.">
        <title>The genome sequence of the most widely cultivated cacao type and its use to identify candidate genes regulating pod color.</title>
        <authorList>
            <person name="Motamayor J.C."/>
            <person name="Mockaitis K."/>
            <person name="Schmutz J."/>
            <person name="Haiminen N."/>
            <person name="Iii D.L."/>
            <person name="Cornejo O."/>
            <person name="Findley S.D."/>
            <person name="Zheng P."/>
            <person name="Utro F."/>
            <person name="Royaert S."/>
            <person name="Saski C."/>
            <person name="Jenkins J."/>
            <person name="Podicheti R."/>
            <person name="Zhao M."/>
            <person name="Scheffler B.E."/>
            <person name="Stack J.C."/>
            <person name="Feltus F.A."/>
            <person name="Mustiga G.M."/>
            <person name="Amores F."/>
            <person name="Phillips W."/>
            <person name="Marelli J.P."/>
            <person name="May G.D."/>
            <person name="Shapiro H."/>
            <person name="Ma J."/>
            <person name="Bustamante C.D."/>
            <person name="Schnell R.J."/>
            <person name="Main D."/>
            <person name="Gilbert D."/>
            <person name="Parida L."/>
            <person name="Kuhn D.N."/>
        </authorList>
    </citation>
    <scope>NUCLEOTIDE SEQUENCE [LARGE SCALE GENOMIC DNA]</scope>
    <source>
        <strain evidence="2">cv. Matina 1-6</strain>
    </source>
</reference>
<gene>
    <name evidence="1" type="ORF">TCM_037523</name>
</gene>
<organism evidence="1 2">
    <name type="scientific">Theobroma cacao</name>
    <name type="common">Cacao</name>
    <name type="synonym">Cocoa</name>
    <dbReference type="NCBI Taxonomy" id="3641"/>
    <lineage>
        <taxon>Eukaryota</taxon>
        <taxon>Viridiplantae</taxon>
        <taxon>Streptophyta</taxon>
        <taxon>Embryophyta</taxon>
        <taxon>Tracheophyta</taxon>
        <taxon>Spermatophyta</taxon>
        <taxon>Magnoliopsida</taxon>
        <taxon>eudicotyledons</taxon>
        <taxon>Gunneridae</taxon>
        <taxon>Pentapetalae</taxon>
        <taxon>rosids</taxon>
        <taxon>malvids</taxon>
        <taxon>Malvales</taxon>
        <taxon>Malvaceae</taxon>
        <taxon>Byttnerioideae</taxon>
        <taxon>Theobroma</taxon>
    </lineage>
</organism>
<dbReference type="Proteomes" id="UP000026915">
    <property type="component" value="Chromosome 9"/>
</dbReference>
<dbReference type="Gramene" id="EOY30250">
    <property type="protein sequence ID" value="EOY30250"/>
    <property type="gene ID" value="TCM_037523"/>
</dbReference>
<dbReference type="EMBL" id="CM001887">
    <property type="protein sequence ID" value="EOY30250.1"/>
    <property type="molecule type" value="Genomic_DNA"/>
</dbReference>
<accession>A0A061GK76</accession>
<name>A0A061GK76_THECC</name>
<dbReference type="HOGENOM" id="CLU_2255097_0_0_1"/>
<dbReference type="AlphaFoldDB" id="A0A061GK76"/>
<sequence length="104" mass="12384">MVWKDFNKACWERRGKAKDWKIFKDQITNCSEKLDTGRKRFSTKYMSAGLTFCPGIFTSYRTVPGELPKTLMLRFNFWALLSSFKSNQRNKIWVVRIFENEGKE</sequence>
<dbReference type="InParanoid" id="A0A061GK76"/>
<keyword evidence="2" id="KW-1185">Reference proteome</keyword>